<dbReference type="EMBL" id="JBIEKR010000001">
    <property type="protein sequence ID" value="MFG6271870.1"/>
    <property type="molecule type" value="Genomic_DNA"/>
</dbReference>
<organism evidence="1 2">
    <name type="scientific">Megasphaera hexanoica</name>
    <dbReference type="NCBI Taxonomy" id="1675036"/>
    <lineage>
        <taxon>Bacteria</taxon>
        <taxon>Bacillati</taxon>
        <taxon>Bacillota</taxon>
        <taxon>Negativicutes</taxon>
        <taxon>Veillonellales</taxon>
        <taxon>Veillonellaceae</taxon>
        <taxon>Megasphaera</taxon>
    </lineage>
</organism>
<gene>
    <name evidence="1" type="ORF">ACGTZG_01545</name>
</gene>
<evidence type="ECO:0000313" key="2">
    <source>
        <dbReference type="Proteomes" id="UP001605989"/>
    </source>
</evidence>
<dbReference type="Proteomes" id="UP001605989">
    <property type="component" value="Unassembled WGS sequence"/>
</dbReference>
<protein>
    <submittedName>
        <fullName evidence="1">Uncharacterized protein</fullName>
    </submittedName>
</protein>
<evidence type="ECO:0000313" key="1">
    <source>
        <dbReference type="EMBL" id="MFG6271870.1"/>
    </source>
</evidence>
<proteinExistence type="predicted"/>
<comment type="caution">
    <text evidence="1">The sequence shown here is derived from an EMBL/GenBank/DDBJ whole genome shotgun (WGS) entry which is preliminary data.</text>
</comment>
<accession>A0ABW7DPC4</accession>
<name>A0ABW7DPC4_9FIRM</name>
<sequence>MDGYQYILSNWDGVHKALTQPDATSSMEGHVSHMLSDRMCSRCMGWSPVGAEQVARMRTYIANGGNLEAYAQKRFASGGQMTELNINREVLKKEWNFRKLKYCTYIPEKADDMPGRESTLTGGWMRLIENGGYQHIM</sequence>
<reference evidence="1 2" key="1">
    <citation type="submission" date="2024-10" db="EMBL/GenBank/DDBJ databases">
        <authorList>
            <person name="Sang B.-I."/>
            <person name="Prabhaharan D."/>
        </authorList>
    </citation>
    <scope>NUCLEOTIDE SEQUENCE [LARGE SCALE GENOMIC DNA]</scope>
    <source>
        <strain evidence="1 2">MH</strain>
    </source>
</reference>
<dbReference type="RefSeq" id="WP_394542127.1">
    <property type="nucleotide sequence ID" value="NZ_CP171361.1"/>
</dbReference>
<keyword evidence="2" id="KW-1185">Reference proteome</keyword>